<name>A0A839T4D1_AZOMA</name>
<protein>
    <submittedName>
        <fullName evidence="1">Uncharacterized protein</fullName>
    </submittedName>
</protein>
<dbReference type="EMBL" id="JACHXI010000003">
    <property type="protein sequence ID" value="MBB3102573.1"/>
    <property type="molecule type" value="Genomic_DNA"/>
</dbReference>
<evidence type="ECO:0000313" key="2">
    <source>
        <dbReference type="Proteomes" id="UP000549250"/>
    </source>
</evidence>
<dbReference type="Proteomes" id="UP000549250">
    <property type="component" value="Unassembled WGS sequence"/>
</dbReference>
<reference evidence="1 2" key="1">
    <citation type="submission" date="2020-08" db="EMBL/GenBank/DDBJ databases">
        <title>Genomic Encyclopedia of Type Strains, Phase III (KMG-III): the genomes of soil and plant-associated and newly described type strains.</title>
        <authorList>
            <person name="Whitman W."/>
        </authorList>
    </citation>
    <scope>NUCLEOTIDE SEQUENCE [LARGE SCALE GENOMIC DNA]</scope>
    <source>
        <strain evidence="1 2">CECT 4462</strain>
    </source>
</reference>
<comment type="caution">
    <text evidence="1">The sequence shown here is derived from an EMBL/GenBank/DDBJ whole genome shotgun (WGS) entry which is preliminary data.</text>
</comment>
<organism evidence="1 2">
    <name type="scientific">Azomonas macrocytogenes</name>
    <name type="common">Azotobacter macrocytogenes</name>
    <dbReference type="NCBI Taxonomy" id="69962"/>
    <lineage>
        <taxon>Bacteria</taxon>
        <taxon>Pseudomonadati</taxon>
        <taxon>Pseudomonadota</taxon>
        <taxon>Gammaproteobacteria</taxon>
        <taxon>Pseudomonadales</taxon>
        <taxon>Pseudomonadaceae</taxon>
        <taxon>Azomonas</taxon>
    </lineage>
</organism>
<dbReference type="AlphaFoldDB" id="A0A839T4D1"/>
<keyword evidence="2" id="KW-1185">Reference proteome</keyword>
<evidence type="ECO:0000313" key="1">
    <source>
        <dbReference type="EMBL" id="MBB3102573.1"/>
    </source>
</evidence>
<sequence length="130" mass="14986">MQDHRPVTLTLPDRHLHSSNYPLPILAVMHRPTDHQFAVQVEYHAQEQLALQSGNLRDVRNPFTLGFQSREVSFQQVIYARWTAGRHQNEYSEAIFTPYGLCAADIERSCTLKAPRYTQSLPQDTHKDLA</sequence>
<gene>
    <name evidence="1" type="ORF">FHR87_000956</name>
</gene>
<proteinExistence type="predicted"/>
<accession>A0A839T4D1</accession>